<keyword evidence="2" id="KW-1185">Reference proteome</keyword>
<protein>
    <recommendedName>
        <fullName evidence="3">Serine protease</fullName>
    </recommendedName>
</protein>
<evidence type="ECO:0000313" key="2">
    <source>
        <dbReference type="Proteomes" id="UP001248067"/>
    </source>
</evidence>
<sequence length="283" mass="30987">MYHGLTHEAIYAAVHTEAVFVGPYGEAKSGFGTSFALNNHGTLILVTNKHVVDLTFGPNGAKYVGYKLLHLICQTRSRNVDGSPGDVKRFIVPMDHNTLLFDSNQRNDVAVIFDAQTGNLDKADDKQWDFCFDYSDVASEEELVKDLQPFDLLAFPGYPTGHDPRGLRAIIRSGTIASDPRFDYSYDLEDRGDILLYDGFSFGGSSGSPVIAVAKVPPANVAPNPNLRFRRMMIVGVNAGHITAQQGQHAGLSYFVRSSVIRRIIDNHINSVSLNAADKAKLA</sequence>
<reference evidence="1 2" key="1">
    <citation type="submission" date="2019-06" db="EMBL/GenBank/DDBJ databases">
        <title>Evolution of Burkholderia multivorans in the lungs of Cystic Fibrosis patients.</title>
        <authorList>
            <person name="Moreira L.M."/>
        </authorList>
    </citation>
    <scope>NUCLEOTIDE SEQUENCE [LARGE SCALE GENOMIC DNA]</scope>
    <source>
        <strain evidence="1 2">VC13239</strain>
    </source>
</reference>
<evidence type="ECO:0008006" key="3">
    <source>
        <dbReference type="Google" id="ProtNLM"/>
    </source>
</evidence>
<proteinExistence type="predicted"/>
<dbReference type="Proteomes" id="UP001248067">
    <property type="component" value="Unassembled WGS sequence"/>
</dbReference>
<name>A0ABU2DZR4_9BURK</name>
<organism evidence="1 2">
    <name type="scientific">Burkholderia pseudomultivorans</name>
    <dbReference type="NCBI Taxonomy" id="1207504"/>
    <lineage>
        <taxon>Bacteria</taxon>
        <taxon>Pseudomonadati</taxon>
        <taxon>Pseudomonadota</taxon>
        <taxon>Betaproteobacteria</taxon>
        <taxon>Burkholderiales</taxon>
        <taxon>Burkholderiaceae</taxon>
        <taxon>Burkholderia</taxon>
        <taxon>Burkholderia cepacia complex</taxon>
    </lineage>
</organism>
<comment type="caution">
    <text evidence="1">The sequence shown here is derived from an EMBL/GenBank/DDBJ whole genome shotgun (WGS) entry which is preliminary data.</text>
</comment>
<dbReference type="RefSeq" id="WP_175894116.1">
    <property type="nucleotide sequence ID" value="NZ_CADFDQ010000005.1"/>
</dbReference>
<dbReference type="EMBL" id="VJSY01000008">
    <property type="protein sequence ID" value="MDR8753001.1"/>
    <property type="molecule type" value="Genomic_DNA"/>
</dbReference>
<evidence type="ECO:0000313" key="1">
    <source>
        <dbReference type="EMBL" id="MDR8753001.1"/>
    </source>
</evidence>
<gene>
    <name evidence="1" type="ORF">FEQ00_01408</name>
</gene>
<dbReference type="SUPFAM" id="SSF50494">
    <property type="entry name" value="Trypsin-like serine proteases"/>
    <property type="match status" value="1"/>
</dbReference>
<dbReference type="InterPro" id="IPR009003">
    <property type="entry name" value="Peptidase_S1_PA"/>
</dbReference>
<accession>A0ABU2DZR4</accession>